<protein>
    <submittedName>
        <fullName evidence="3">Choice-of-anchor B family protein</fullName>
    </submittedName>
</protein>
<dbReference type="InterPro" id="IPR013211">
    <property type="entry name" value="LVIVD"/>
</dbReference>
<dbReference type="InterPro" id="IPR027589">
    <property type="entry name" value="Choice_anch_B"/>
</dbReference>
<evidence type="ECO:0000259" key="2">
    <source>
        <dbReference type="Pfam" id="PF18962"/>
    </source>
</evidence>
<dbReference type="NCBIfam" id="TIGR04312">
    <property type="entry name" value="choice_anch_B"/>
    <property type="match status" value="1"/>
</dbReference>
<dbReference type="RefSeq" id="WP_130092732.1">
    <property type="nucleotide sequence ID" value="NZ_SETE01000002.1"/>
</dbReference>
<dbReference type="Gene3D" id="2.60.40.1120">
    <property type="entry name" value="Carboxypeptidase-like, regulatory domain"/>
    <property type="match status" value="1"/>
</dbReference>
<evidence type="ECO:0000313" key="3">
    <source>
        <dbReference type="EMBL" id="RYM34723.1"/>
    </source>
</evidence>
<evidence type="ECO:0000256" key="1">
    <source>
        <dbReference type="ARBA" id="ARBA00022729"/>
    </source>
</evidence>
<dbReference type="NCBIfam" id="TIGR04183">
    <property type="entry name" value="Por_Secre_tail"/>
    <property type="match status" value="1"/>
</dbReference>
<dbReference type="Pfam" id="PF18962">
    <property type="entry name" value="Por_Secre_tail"/>
    <property type="match status" value="1"/>
</dbReference>
<keyword evidence="4" id="KW-1185">Reference proteome</keyword>
<keyword evidence="1" id="KW-0732">Signal</keyword>
<dbReference type="SUPFAM" id="SSF51004">
    <property type="entry name" value="C-terminal (heme d1) domain of cytochrome cd1-nitrite reductase"/>
    <property type="match status" value="1"/>
</dbReference>
<gene>
    <name evidence="3" type="ORF">ERX46_04940</name>
</gene>
<organism evidence="3 4">
    <name type="scientific">Brumimicrobium glaciale</name>
    <dbReference type="NCBI Taxonomy" id="200475"/>
    <lineage>
        <taxon>Bacteria</taxon>
        <taxon>Pseudomonadati</taxon>
        <taxon>Bacteroidota</taxon>
        <taxon>Flavobacteriia</taxon>
        <taxon>Flavobacteriales</taxon>
        <taxon>Crocinitomicaceae</taxon>
        <taxon>Brumimicrobium</taxon>
    </lineage>
</organism>
<dbReference type="PANTHER" id="PTHR38787">
    <property type="entry name" value="REGULATORY P DOMAIN-CONTAINING PROTEIN"/>
    <property type="match status" value="1"/>
</dbReference>
<reference evidence="3 4" key="1">
    <citation type="submission" date="2019-02" db="EMBL/GenBank/DDBJ databases">
        <title>Genome sequence of the sea-ice species Brumimicrobium glaciale.</title>
        <authorList>
            <person name="Bowman J.P."/>
        </authorList>
    </citation>
    <scope>NUCLEOTIDE SEQUENCE [LARGE SCALE GENOMIC DNA]</scope>
    <source>
        <strain evidence="3 4">IC156</strain>
    </source>
</reference>
<dbReference type="AlphaFoldDB" id="A0A4Q4KMS6"/>
<dbReference type="PANTHER" id="PTHR38787:SF3">
    <property type="entry name" value="REGULATORY P DOMAIN-CONTAINING PROTEIN"/>
    <property type="match status" value="1"/>
</dbReference>
<dbReference type="Pfam" id="PF08309">
    <property type="entry name" value="LVIVD"/>
    <property type="match status" value="4"/>
</dbReference>
<sequence length="775" mass="86459">MKYLFVLTFLISLSGWTQNYNLDSLSHIDYNVLHSSELNDIWGYTDELGNEYALVGAEKGVSVVDITDPQNPVEVYWHVGMSSIWRDIKTFGDYAYVTTEADDGLLIIDLSPLPGNPIINTANYYNTSDYWSSAHNLYIDENGYGYIFGSNRGNGGAIILDLFTNPMQPIEVGIYDNWYIHDGYVVNDMLYAAHINDGFFTIVDVSDKANPIILGSQVTPSSFAHNIWPTDDQNFVFTTDELTRSFIGAYDVSDPSNIIEVDRTQSSPGSGVVPHNVHVKGDFLFTSYYADGIIVHDISDPSNMIEVARYDTYPGSANYTIGNWGAFPYFASGTILATDIENGLFILGSDFNYASRIEGTITNQNNGNPIQGVDVTILGDVQTEISKVNGTYKTGIGVPGNYSIRYEKYGFVPQEIQLTLSANTVYNQDIQLEPLQQYGIEIKVVDEFDTPILGADVKIVHEGVVFELQTNGLGIVNQDVSYTDTFFVAAGKWEKITTCENFEFSPNINQLTLVLEKGYMDDFTFDFGWSETSSAETGDWERGVPFFNADPTLRSSPDNDSPNDCGESCFITGNQEGVSVMRGEVTLISPVFDLSSFNEPFLNYERWFFNFHGFQPFNDTLRIAISNGTEIIEIDKQGYEFSILGVWVPVFKKISDYLTPSSTMQIFVQTSNYELSNNITNAAFDNFYITDGSPLGNELESIEKQLVSIYPNPFSDQITIEGIKENSTLRLFSIDGKKLNFEVDYTENSAEINSTNLSSGVYLLHVDGAVYTVVK</sequence>
<dbReference type="Pfam" id="PF13620">
    <property type="entry name" value="CarboxypepD_reg"/>
    <property type="match status" value="1"/>
</dbReference>
<dbReference type="InterPro" id="IPR008969">
    <property type="entry name" value="CarboxyPept-like_regulatory"/>
</dbReference>
<dbReference type="Proteomes" id="UP000293952">
    <property type="component" value="Unassembled WGS sequence"/>
</dbReference>
<dbReference type="GO" id="GO:0005576">
    <property type="term" value="C:extracellular region"/>
    <property type="evidence" value="ECO:0007669"/>
    <property type="project" value="TreeGrafter"/>
</dbReference>
<comment type="caution">
    <text evidence="3">The sequence shown here is derived from an EMBL/GenBank/DDBJ whole genome shotgun (WGS) entry which is preliminary data.</text>
</comment>
<name>A0A4Q4KMS6_9FLAO</name>
<feature type="domain" description="Secretion system C-terminal sorting" evidence="2">
    <location>
        <begin position="709"/>
        <end position="770"/>
    </location>
</feature>
<accession>A0A4Q4KMS6</accession>
<evidence type="ECO:0000313" key="4">
    <source>
        <dbReference type="Proteomes" id="UP000293952"/>
    </source>
</evidence>
<proteinExistence type="predicted"/>
<dbReference type="OrthoDB" id="9815940at2"/>
<dbReference type="EMBL" id="SETE01000002">
    <property type="protein sequence ID" value="RYM34723.1"/>
    <property type="molecule type" value="Genomic_DNA"/>
</dbReference>
<dbReference type="InterPro" id="IPR011048">
    <property type="entry name" value="Haem_d1_sf"/>
</dbReference>
<dbReference type="SUPFAM" id="SSF49464">
    <property type="entry name" value="Carboxypeptidase regulatory domain-like"/>
    <property type="match status" value="1"/>
</dbReference>
<dbReference type="InterPro" id="IPR026444">
    <property type="entry name" value="Secre_tail"/>
</dbReference>